<sequence>MRSEQQSHSPPAALLATMTAPLASSVAARPLSPTSSLNAADAVGQPAAKRQRTSKHNDEDYAAETKATTTKTPRKRTSQQLPYDTGMHLAPMVRIGTLPVRLIALEYGAELVWGPEIVDKAIIGAERKVDPIAARTGVVSFLKNGRSIFDCHPLEKSRLIFQLGSASPELAVQAMKVIQHDVAGVGLNCGQETQILTALVQATDLPVDAKIRLLPLPPAKGNTSSSASPSAAAAASLATPVATPPPPPPTDPAQPQPQPQRTPSAILEPTVPPTLTVDAAVTSDTETAAAGAGPSSSAKGEEEEEEPTLTLVARIFDTGIANLTVHCRTQEMRSREPALHERMRGITEMGRQRGVPVVCNGDAVGGGKDAGWGNFDQVCEKTGVSSVMIARAAEANPSCFSRSGLADPISEVIPKLLRVAMVTQNHYNNTKYILNAMSLVDSPTPPTRETNREYKQKMNKAKSYADMAEVFGIDRDEVRALSEEEPDGMARLEALLPRWKQRRDEILLLSRLENDDTF</sequence>
<feature type="domain" description="DUS-like FMN-binding" evidence="2">
    <location>
        <begin position="89"/>
        <end position="190"/>
    </location>
</feature>
<gene>
    <name evidence="3" type="ORF">C6P46_000669</name>
</gene>
<dbReference type="SUPFAM" id="SSF51395">
    <property type="entry name" value="FMN-linked oxidoreductases"/>
    <property type="match status" value="2"/>
</dbReference>
<dbReference type="AlphaFoldDB" id="A0A9P6W7W9"/>
<comment type="caution">
    <text evidence="3">The sequence shown here is derived from an EMBL/GenBank/DDBJ whole genome shotgun (WGS) entry which is preliminary data.</text>
</comment>
<reference evidence="3 4" key="1">
    <citation type="submission" date="2020-11" db="EMBL/GenBank/DDBJ databases">
        <title>Kefir isolates.</title>
        <authorList>
            <person name="Marcisauskas S."/>
            <person name="Kim Y."/>
            <person name="Blasche S."/>
        </authorList>
    </citation>
    <scope>NUCLEOTIDE SEQUENCE [LARGE SCALE GENOMIC DNA]</scope>
    <source>
        <strain evidence="3 4">KR</strain>
    </source>
</reference>
<evidence type="ECO:0000313" key="3">
    <source>
        <dbReference type="EMBL" id="KAG0665043.1"/>
    </source>
</evidence>
<feature type="region of interest" description="Disordered" evidence="1">
    <location>
        <begin position="285"/>
        <end position="307"/>
    </location>
</feature>
<dbReference type="Gene3D" id="3.20.20.70">
    <property type="entry name" value="Aldolase class I"/>
    <property type="match status" value="2"/>
</dbReference>
<dbReference type="PANTHER" id="PTHR45936">
    <property type="entry name" value="TRNA-DIHYDROURIDINE(20) SYNTHASE [NAD(P)+]-LIKE"/>
    <property type="match status" value="1"/>
</dbReference>
<proteinExistence type="predicted"/>
<protein>
    <recommendedName>
        <fullName evidence="2">DUS-like FMN-binding domain-containing protein</fullName>
    </recommendedName>
</protein>
<dbReference type="PANTHER" id="PTHR45936:SF1">
    <property type="entry name" value="TRNA-DIHYDROURIDINE(20) SYNTHASE [NAD(P)+]-LIKE"/>
    <property type="match status" value="1"/>
</dbReference>
<evidence type="ECO:0000313" key="4">
    <source>
        <dbReference type="Proteomes" id="UP000777482"/>
    </source>
</evidence>
<dbReference type="InterPro" id="IPR052582">
    <property type="entry name" value="tRNA-DUS-like"/>
</dbReference>
<organism evidence="3 4">
    <name type="scientific">Rhodotorula mucilaginosa</name>
    <name type="common">Yeast</name>
    <name type="synonym">Rhodotorula rubra</name>
    <dbReference type="NCBI Taxonomy" id="5537"/>
    <lineage>
        <taxon>Eukaryota</taxon>
        <taxon>Fungi</taxon>
        <taxon>Dikarya</taxon>
        <taxon>Basidiomycota</taxon>
        <taxon>Pucciniomycotina</taxon>
        <taxon>Microbotryomycetes</taxon>
        <taxon>Sporidiobolales</taxon>
        <taxon>Sporidiobolaceae</taxon>
        <taxon>Rhodotorula</taxon>
    </lineage>
</organism>
<dbReference type="EMBL" id="PUHQ01000011">
    <property type="protein sequence ID" value="KAG0665043.1"/>
    <property type="molecule type" value="Genomic_DNA"/>
</dbReference>
<dbReference type="OrthoDB" id="10262250at2759"/>
<feature type="compositionally biased region" description="Pro residues" evidence="1">
    <location>
        <begin position="242"/>
        <end position="260"/>
    </location>
</feature>
<feature type="region of interest" description="Disordered" evidence="1">
    <location>
        <begin position="219"/>
        <end position="271"/>
    </location>
</feature>
<keyword evidence="4" id="KW-1185">Reference proteome</keyword>
<feature type="compositionally biased region" description="Low complexity" evidence="1">
    <location>
        <begin position="223"/>
        <end position="241"/>
    </location>
</feature>
<dbReference type="CDD" id="cd02801">
    <property type="entry name" value="DUS_like_FMN"/>
    <property type="match status" value="1"/>
</dbReference>
<dbReference type="GO" id="GO:0005737">
    <property type="term" value="C:cytoplasm"/>
    <property type="evidence" value="ECO:0007669"/>
    <property type="project" value="TreeGrafter"/>
</dbReference>
<dbReference type="InterPro" id="IPR013785">
    <property type="entry name" value="Aldolase_TIM"/>
</dbReference>
<feature type="region of interest" description="Disordered" evidence="1">
    <location>
        <begin position="26"/>
        <end position="82"/>
    </location>
</feature>
<feature type="compositionally biased region" description="Low complexity" evidence="1">
    <location>
        <begin position="285"/>
        <end position="298"/>
    </location>
</feature>
<dbReference type="Proteomes" id="UP000777482">
    <property type="component" value="Unassembled WGS sequence"/>
</dbReference>
<dbReference type="Pfam" id="PF01207">
    <property type="entry name" value="Dus"/>
    <property type="match status" value="2"/>
</dbReference>
<name>A0A9P6W7W9_RHOMI</name>
<evidence type="ECO:0000259" key="2">
    <source>
        <dbReference type="Pfam" id="PF01207"/>
    </source>
</evidence>
<feature type="domain" description="DUS-like FMN-binding" evidence="2">
    <location>
        <begin position="302"/>
        <end position="464"/>
    </location>
</feature>
<evidence type="ECO:0000256" key="1">
    <source>
        <dbReference type="SAM" id="MobiDB-lite"/>
    </source>
</evidence>
<dbReference type="InterPro" id="IPR035587">
    <property type="entry name" value="DUS-like_FMN-bd"/>
</dbReference>
<dbReference type="GO" id="GO:0017150">
    <property type="term" value="F:tRNA dihydrouridine synthase activity"/>
    <property type="evidence" value="ECO:0007669"/>
    <property type="project" value="TreeGrafter"/>
</dbReference>
<accession>A0A9P6W7W9</accession>